<protein>
    <submittedName>
        <fullName evidence="1">Uncharacterized protein</fullName>
    </submittedName>
</protein>
<dbReference type="AlphaFoldDB" id="A0A088N9J8"/>
<evidence type="ECO:0000313" key="2">
    <source>
        <dbReference type="EMBL" id="ALA58066.1"/>
    </source>
</evidence>
<organism evidence="1">
    <name type="scientific">Nitrospira moscoviensis</name>
    <dbReference type="NCBI Taxonomy" id="42253"/>
    <lineage>
        <taxon>Bacteria</taxon>
        <taxon>Pseudomonadati</taxon>
        <taxon>Nitrospirota</taxon>
        <taxon>Nitrospiria</taxon>
        <taxon>Nitrospirales</taxon>
        <taxon>Nitrospiraceae</taxon>
        <taxon>Nitrospira</taxon>
    </lineage>
</organism>
<evidence type="ECO:0000313" key="3">
    <source>
        <dbReference type="Proteomes" id="UP000069205"/>
    </source>
</evidence>
<reference evidence="2 3" key="2">
    <citation type="journal article" date="2015" name="Proc. Natl. Acad. Sci. U.S.A.">
        <title>Expanded metabolic versatility of ubiquitous nitrite-oxidizing bacteria from the genus Nitrospira.</title>
        <authorList>
            <person name="Koch H."/>
            <person name="Lucker S."/>
            <person name="Albertsen M."/>
            <person name="Kitzinger K."/>
            <person name="Herbold C."/>
            <person name="Spieck E."/>
            <person name="Nielsen P.H."/>
            <person name="Wagner M."/>
            <person name="Daims H."/>
        </authorList>
    </citation>
    <scope>NUCLEOTIDE SEQUENCE [LARGE SCALE GENOMIC DNA]</scope>
    <source>
        <strain evidence="2 3">NSP M-1</strain>
    </source>
</reference>
<reference evidence="1" key="1">
    <citation type="journal article" date="2014" name="Science">
        <title>Growth of nitrite-oxidizing bacteria by aerobic hydrogen oxidation.</title>
        <authorList>
            <person name="Koch H."/>
            <person name="Galushko A."/>
            <person name="Albertsen M."/>
            <person name="Schintlmeister A."/>
            <person name="Dorninger C."/>
            <person name="Lucker S."/>
            <person name="Pelletier E."/>
            <person name="LePaslier D."/>
            <person name="Spieck E."/>
            <person name="Richter A."/>
            <person name="Nielsen P.H."/>
            <person name="Wagner M."/>
            <person name="Daims H."/>
        </authorList>
    </citation>
    <scope>NUCLEOTIDE SEQUENCE</scope>
</reference>
<name>A0A088N9J8_NITMO</name>
<dbReference type="KEGG" id="nmv:NITMOv2_1642"/>
<dbReference type="STRING" id="42253.NITMOv2_1642"/>
<dbReference type="PATRIC" id="fig|42253.5.peg.1615"/>
<proteinExistence type="predicted"/>
<accession>A0A088N9J8</accession>
<evidence type="ECO:0000313" key="1">
    <source>
        <dbReference type="EMBL" id="AIN51360.1"/>
    </source>
</evidence>
<keyword evidence="3" id="KW-1185">Reference proteome</keyword>
<dbReference type="OrthoDB" id="7062348at2"/>
<gene>
    <name evidence="2" type="ORF">NITMOv2_1642</name>
</gene>
<dbReference type="EMBL" id="CP011801">
    <property type="protein sequence ID" value="ALA58066.1"/>
    <property type="molecule type" value="Genomic_DNA"/>
</dbReference>
<dbReference type="Proteomes" id="UP000069205">
    <property type="component" value="Chromosome"/>
</dbReference>
<dbReference type="EMBL" id="KJ920242">
    <property type="protein sequence ID" value="AIN51360.1"/>
    <property type="molecule type" value="Genomic_DNA"/>
</dbReference>
<sequence>MQDADDILRDRLQQLLKDGLKTEVEPRAYTSEMVTQLVSRLQAIPPDHYADKLTAAGVTLTPYAPPEDDDDLKQSCETCMYFVIHRQYCDLPELHIPVEKDWSCRLWRI</sequence>